<dbReference type="InterPro" id="IPR038721">
    <property type="entry name" value="IS701-like_DDE_dom"/>
</dbReference>
<accession>A0A5N6BCV5</accession>
<dbReference type="Pfam" id="PF13546">
    <property type="entry name" value="DDE_5"/>
    <property type="match status" value="1"/>
</dbReference>
<name>A0A5N6BCV5_9ACTN</name>
<dbReference type="PANTHER" id="PTHR33627:SF1">
    <property type="entry name" value="TRANSPOSASE"/>
    <property type="match status" value="1"/>
</dbReference>
<dbReference type="AlphaFoldDB" id="A0A5N6BCV5"/>
<proteinExistence type="predicted"/>
<evidence type="ECO:0000313" key="2">
    <source>
        <dbReference type="EMBL" id="KAB8178315.1"/>
    </source>
</evidence>
<feature type="domain" description="Transposase IS701-like DDE" evidence="1">
    <location>
        <begin position="23"/>
        <end position="233"/>
    </location>
</feature>
<dbReference type="InterPro" id="IPR039365">
    <property type="entry name" value="IS701-like"/>
</dbReference>
<protein>
    <submittedName>
        <fullName evidence="2">IS701 family transposase</fullName>
    </submittedName>
</protein>
<evidence type="ECO:0000259" key="1">
    <source>
        <dbReference type="Pfam" id="PF13546"/>
    </source>
</evidence>
<reference evidence="2 3" key="1">
    <citation type="submission" date="2019-10" db="EMBL/GenBank/DDBJ databases">
        <title>Nonomuraea sp. nov., isolated from Phyllanthus amarus.</title>
        <authorList>
            <person name="Klykleung N."/>
            <person name="Tanasupawat S."/>
        </authorList>
    </citation>
    <scope>NUCLEOTIDE SEQUENCE [LARGE SCALE GENOMIC DNA]</scope>
    <source>
        <strain evidence="2 3">CR1-09</strain>
    </source>
</reference>
<sequence>MLSVPDVYASSDLTELAEFCRHLFSSFARSDQRRWAEVYVRGLDCVPGRKSIRRISEQVVGWPADQCLQQFLNQSPWRWEPVRRLLAHDMAAVLRPRAWTVEEVVFPKNGSHSVGVAKQYAHSAGRVLNCQLGLAVLMAGQEGACPVNWRLLLPRSWDDDARRRAVTHVPAHERARSRWQHLLDALDEMAGWELAAAPVLVDARQNRRVEQLVRGLEERGLRYLVQVDEHTPLGPGPSRTAGEIAAAVTGPSAQTLNWWHGHGRVTFRSTPVSPHGSLPHGPGMPYEIGRPRARVLAEWGPGRQAPARLWLTNITQARLPDLIGLIGLRERARGDLTRVGEECGLRHFEGRSYRGWHHHVTLVSVAHAFHLLGSVRSEADRSA</sequence>
<keyword evidence="3" id="KW-1185">Reference proteome</keyword>
<comment type="caution">
    <text evidence="2">The sequence shown here is derived from an EMBL/GenBank/DDBJ whole genome shotgun (WGS) entry which is preliminary data.</text>
</comment>
<dbReference type="Proteomes" id="UP000313066">
    <property type="component" value="Unassembled WGS sequence"/>
</dbReference>
<dbReference type="NCBIfam" id="NF033540">
    <property type="entry name" value="transpos_IS701"/>
    <property type="match status" value="1"/>
</dbReference>
<evidence type="ECO:0000313" key="3">
    <source>
        <dbReference type="Proteomes" id="UP000313066"/>
    </source>
</evidence>
<organism evidence="2 3">
    <name type="scientific">Microbispora catharanthi</name>
    <dbReference type="NCBI Taxonomy" id="1712871"/>
    <lineage>
        <taxon>Bacteria</taxon>
        <taxon>Bacillati</taxon>
        <taxon>Actinomycetota</taxon>
        <taxon>Actinomycetes</taxon>
        <taxon>Streptosporangiales</taxon>
        <taxon>Streptosporangiaceae</taxon>
        <taxon>Microbispora</taxon>
    </lineage>
</organism>
<dbReference type="PANTHER" id="PTHR33627">
    <property type="entry name" value="TRANSPOSASE"/>
    <property type="match status" value="1"/>
</dbReference>
<dbReference type="EMBL" id="VDMA02000028">
    <property type="protein sequence ID" value="KAB8178315.1"/>
    <property type="molecule type" value="Genomic_DNA"/>
</dbReference>
<gene>
    <name evidence="2" type="ORF">FH610_036720</name>
</gene>
<dbReference type="RefSeq" id="WP_139579834.1">
    <property type="nucleotide sequence ID" value="NZ_VDMA02000028.1"/>
</dbReference>